<gene>
    <name evidence="1" type="ORF">ACFOYY_01685</name>
</gene>
<evidence type="ECO:0000313" key="2">
    <source>
        <dbReference type="Proteomes" id="UP001595698"/>
    </source>
</evidence>
<evidence type="ECO:0000313" key="1">
    <source>
        <dbReference type="EMBL" id="MFC3978815.1"/>
    </source>
</evidence>
<dbReference type="EMBL" id="JBHSBC010000001">
    <property type="protein sequence ID" value="MFC3978815.1"/>
    <property type="molecule type" value="Genomic_DNA"/>
</dbReference>
<sequence length="104" mass="11250">MASHSDDDRLDELIAEATVDAYGENEQLSGFHVMIEDNLALPFETDVLGAPVTVTRITLLVGTGIAAVCERGRHRQAIGVLDLPLPDPPPAGAEWIEAFRRWAG</sequence>
<protein>
    <recommendedName>
        <fullName evidence="3">Calcium binding</fullName>
    </recommendedName>
</protein>
<keyword evidence="2" id="KW-1185">Reference proteome</keyword>
<accession>A0ABV8ETX1</accession>
<dbReference type="Proteomes" id="UP001595698">
    <property type="component" value="Unassembled WGS sequence"/>
</dbReference>
<reference evidence="2" key="1">
    <citation type="journal article" date="2019" name="Int. J. Syst. Evol. Microbiol.">
        <title>The Global Catalogue of Microorganisms (GCM) 10K type strain sequencing project: providing services to taxonomists for standard genome sequencing and annotation.</title>
        <authorList>
            <consortium name="The Broad Institute Genomics Platform"/>
            <consortium name="The Broad Institute Genome Sequencing Center for Infectious Disease"/>
            <person name="Wu L."/>
            <person name="Ma J."/>
        </authorList>
    </citation>
    <scope>NUCLEOTIDE SEQUENCE [LARGE SCALE GENOMIC DNA]</scope>
    <source>
        <strain evidence="2">TBRC 7912</strain>
    </source>
</reference>
<dbReference type="RefSeq" id="WP_352010384.1">
    <property type="nucleotide sequence ID" value="NZ_JBHSBC010000001.1"/>
</dbReference>
<proteinExistence type="predicted"/>
<name>A0ABV8ETX1_9ACTN</name>
<comment type="caution">
    <text evidence="1">The sequence shown here is derived from an EMBL/GenBank/DDBJ whole genome shotgun (WGS) entry which is preliminary data.</text>
</comment>
<evidence type="ECO:0008006" key="3">
    <source>
        <dbReference type="Google" id="ProtNLM"/>
    </source>
</evidence>
<organism evidence="1 2">
    <name type="scientific">Streptosporangium jomthongense</name>
    <dbReference type="NCBI Taxonomy" id="1193683"/>
    <lineage>
        <taxon>Bacteria</taxon>
        <taxon>Bacillati</taxon>
        <taxon>Actinomycetota</taxon>
        <taxon>Actinomycetes</taxon>
        <taxon>Streptosporangiales</taxon>
        <taxon>Streptosporangiaceae</taxon>
        <taxon>Streptosporangium</taxon>
    </lineage>
</organism>